<evidence type="ECO:0000256" key="5">
    <source>
        <dbReference type="ARBA" id="ARBA00022840"/>
    </source>
</evidence>
<feature type="domain" description="Cyclic nucleotide-binding" evidence="9">
    <location>
        <begin position="253"/>
        <end position="369"/>
    </location>
</feature>
<dbReference type="InterPro" id="IPR000719">
    <property type="entry name" value="Prot_kinase_dom"/>
</dbReference>
<evidence type="ECO:0000259" key="8">
    <source>
        <dbReference type="PROSITE" id="PS50011"/>
    </source>
</evidence>
<evidence type="ECO:0000256" key="7">
    <source>
        <dbReference type="SAM" id="MobiDB-lite"/>
    </source>
</evidence>
<feature type="region of interest" description="Disordered" evidence="7">
    <location>
        <begin position="173"/>
        <end position="204"/>
    </location>
</feature>
<evidence type="ECO:0000256" key="1">
    <source>
        <dbReference type="ARBA" id="ARBA00022527"/>
    </source>
</evidence>
<dbReference type="InterPro" id="IPR014710">
    <property type="entry name" value="RmlC-like_jellyroll"/>
</dbReference>
<keyword evidence="4" id="KW-0418">Kinase</keyword>
<feature type="domain" description="Protein kinase" evidence="8">
    <location>
        <begin position="668"/>
        <end position="942"/>
    </location>
</feature>
<dbReference type="InterPro" id="IPR018488">
    <property type="entry name" value="cNMP-bd_CS"/>
</dbReference>
<dbReference type="InterPro" id="IPR011009">
    <property type="entry name" value="Kinase-like_dom_sf"/>
</dbReference>
<dbReference type="Gene3D" id="1.10.510.10">
    <property type="entry name" value="Transferase(Phosphotransferase) domain 1"/>
    <property type="match status" value="1"/>
</dbReference>
<feature type="compositionally biased region" description="Low complexity" evidence="7">
    <location>
        <begin position="26"/>
        <end position="37"/>
    </location>
</feature>
<dbReference type="PANTHER" id="PTHR24353">
    <property type="entry name" value="CYCLIC NUCLEOTIDE-DEPENDENT PROTEIN KINASE"/>
    <property type="match status" value="1"/>
</dbReference>
<dbReference type="PROSITE" id="PS00107">
    <property type="entry name" value="PROTEIN_KINASE_ATP"/>
    <property type="match status" value="1"/>
</dbReference>
<name>A0AAD2JMA1_9STRA</name>
<dbReference type="CDD" id="cd00038">
    <property type="entry name" value="CAP_ED"/>
    <property type="match status" value="3"/>
</dbReference>
<feature type="domain" description="Cyclic nucleotide-binding" evidence="9">
    <location>
        <begin position="502"/>
        <end position="576"/>
    </location>
</feature>
<dbReference type="PROSITE" id="PS50042">
    <property type="entry name" value="CNMP_BINDING_3"/>
    <property type="match status" value="3"/>
</dbReference>
<dbReference type="GO" id="GO:0005952">
    <property type="term" value="C:cAMP-dependent protein kinase complex"/>
    <property type="evidence" value="ECO:0007669"/>
    <property type="project" value="TreeGrafter"/>
</dbReference>
<keyword evidence="5 6" id="KW-0067">ATP-binding</keyword>
<evidence type="ECO:0000256" key="3">
    <source>
        <dbReference type="ARBA" id="ARBA00022741"/>
    </source>
</evidence>
<organism evidence="10 11">
    <name type="scientific">Cylindrotheca closterium</name>
    <dbReference type="NCBI Taxonomy" id="2856"/>
    <lineage>
        <taxon>Eukaryota</taxon>
        <taxon>Sar</taxon>
        <taxon>Stramenopiles</taxon>
        <taxon>Ochrophyta</taxon>
        <taxon>Bacillariophyta</taxon>
        <taxon>Bacillariophyceae</taxon>
        <taxon>Bacillariophycidae</taxon>
        <taxon>Bacillariales</taxon>
        <taxon>Bacillariaceae</taxon>
        <taxon>Cylindrotheca</taxon>
    </lineage>
</organism>
<dbReference type="SMART" id="SM00220">
    <property type="entry name" value="S_TKc"/>
    <property type="match status" value="1"/>
</dbReference>
<dbReference type="Gene3D" id="3.30.200.20">
    <property type="entry name" value="Phosphorylase Kinase, domain 1"/>
    <property type="match status" value="1"/>
</dbReference>
<evidence type="ECO:0000259" key="9">
    <source>
        <dbReference type="PROSITE" id="PS50042"/>
    </source>
</evidence>
<dbReference type="SUPFAM" id="SSF51206">
    <property type="entry name" value="cAMP-binding domain-like"/>
    <property type="match status" value="3"/>
</dbReference>
<dbReference type="GO" id="GO:0004691">
    <property type="term" value="F:cAMP-dependent protein kinase activity"/>
    <property type="evidence" value="ECO:0007669"/>
    <property type="project" value="TreeGrafter"/>
</dbReference>
<dbReference type="SUPFAM" id="SSF56112">
    <property type="entry name" value="Protein kinase-like (PK-like)"/>
    <property type="match status" value="1"/>
</dbReference>
<feature type="region of interest" description="Disordered" evidence="7">
    <location>
        <begin position="1"/>
        <end position="106"/>
    </location>
</feature>
<feature type="binding site" evidence="6">
    <location>
        <position position="704"/>
    </location>
    <ligand>
        <name>ATP</name>
        <dbReference type="ChEBI" id="CHEBI:30616"/>
    </ligand>
</feature>
<dbReference type="SMART" id="SM00100">
    <property type="entry name" value="cNMP"/>
    <property type="match status" value="3"/>
</dbReference>
<protein>
    <recommendedName>
        <fullName evidence="12">cGMP-dependent protein kinase</fullName>
    </recommendedName>
</protein>
<dbReference type="GO" id="GO:0005524">
    <property type="term" value="F:ATP binding"/>
    <property type="evidence" value="ECO:0007669"/>
    <property type="project" value="UniProtKB-UniRule"/>
</dbReference>
<dbReference type="PANTHER" id="PTHR24353:SF143">
    <property type="entry name" value="PROTEIN KINASE DOMAIN-CONTAINING PROTEIN"/>
    <property type="match status" value="1"/>
</dbReference>
<keyword evidence="1" id="KW-0723">Serine/threonine-protein kinase</keyword>
<comment type="caution">
    <text evidence="10">The sequence shown here is derived from an EMBL/GenBank/DDBJ whole genome shotgun (WGS) entry which is preliminary data.</text>
</comment>
<dbReference type="PRINTS" id="PR00103">
    <property type="entry name" value="CAMPKINASE"/>
</dbReference>
<evidence type="ECO:0008006" key="12">
    <source>
        <dbReference type="Google" id="ProtNLM"/>
    </source>
</evidence>
<dbReference type="Pfam" id="PF00027">
    <property type="entry name" value="cNMP_binding"/>
    <property type="match status" value="3"/>
</dbReference>
<sequence length="967" mass="107050">MQQTKPERKRSVVDRYMPQGENKPRQQTQDSQTSTSTPTPPTPPTGSATKSTKPTAVTPPQSPNKSNGGGGGDDHNNNDKEAKSAANELHIEEPTTPHPPAKEPVLVLSPKMTAKLRNKMIASSPAGRKGAKTHATAALSPSLAASRGSLQDRIKLFSNSNASAPSWALNLQQQKKVPQQLPPSQERQQKQQEKSKWRHEMRSKRLPNKSVVPAKMKNVMAAPMKLADFEPPKFPKSSLDVETITSSIRANFLFEQLSKADLDTLVQAFEKVRVHLGEEIIKQGESGDYFYILGNGKVKFVVNGKVVGSAGAGKSFGELALLYTSPRAATVIADSNPTHLYRVDQKSFRYIMQTKAQETEGEKMKLLQSIAFLKDFAKPDLERLCNCMVMRKFKPKESIVTKGEVGNDFYILKEGSVEITEIEAGGKRFDDITLKPGAYFGERALITSEPRAANVIGKSEGSCFVIDRDTFEKVLGKFSKVILKSQDKVLLEGIHIIKEAKLEAKVMDQLAFAIVDRNFKAGQNIMEEGKSTTAALYLVREGSVSIRDGDKVEKTIEAGGYFADEHLMGDALRVANTMGNMSSQLTVVCEEKCTCGVLTLKQCRLFVDTSRAFPVVGKKKKASSDGAQSKSGKNDEASGEFDNRSSAILKRRSTIKETFNNSVSMEELEKNELLGEGQFGQVWLVKADIWGTGEEEDMEQFALKIQQWDDGDCSREYAAAIQREKEVISSMEHPFIVDLICSFDNEQESLMLMTVVEGGELWNVIHRESDDGSGDWISGISESDARFYSLVVGEALAYMHHKSIVFRDLKPENVLIDKDGYPNIIDFGFAKVCEGKTFTFCGTPQYVAPEIILSKGHSFGVDHFALGIVIYEMIAGENPFYYDGLPTSELYEIISKEEPYPLAETVSKEVKDIVNGLLTKDPNQRLGNLSGGELDILNHKWYAKSELDLKLLKEKKIKAPFIPDLSK</sequence>
<evidence type="ECO:0000256" key="4">
    <source>
        <dbReference type="ARBA" id="ARBA00022777"/>
    </source>
</evidence>
<feature type="compositionally biased region" description="Basic and acidic residues" evidence="7">
    <location>
        <begin position="72"/>
        <end position="95"/>
    </location>
</feature>
<dbReference type="AlphaFoldDB" id="A0AAD2JMA1"/>
<accession>A0AAD2JMA1</accession>
<feature type="domain" description="Cyclic nucleotide-binding" evidence="9">
    <location>
        <begin position="372"/>
        <end position="492"/>
    </location>
</feature>
<gene>
    <name evidence="10" type="ORF">CYCCA115_LOCUS19763</name>
</gene>
<dbReference type="Gene3D" id="2.60.120.10">
    <property type="entry name" value="Jelly Rolls"/>
    <property type="match status" value="3"/>
</dbReference>
<evidence type="ECO:0000256" key="2">
    <source>
        <dbReference type="ARBA" id="ARBA00022679"/>
    </source>
</evidence>
<feature type="compositionally biased region" description="Low complexity" evidence="7">
    <location>
        <begin position="173"/>
        <end position="186"/>
    </location>
</feature>
<dbReference type="InterPro" id="IPR017441">
    <property type="entry name" value="Protein_kinase_ATP_BS"/>
</dbReference>
<feature type="compositionally biased region" description="Low complexity" evidence="7">
    <location>
        <begin position="45"/>
        <end position="55"/>
    </location>
</feature>
<proteinExistence type="predicted"/>
<dbReference type="PROSITE" id="PS50011">
    <property type="entry name" value="PROTEIN_KINASE_DOM"/>
    <property type="match status" value="1"/>
</dbReference>
<dbReference type="EMBL" id="CAKOGP040002114">
    <property type="protein sequence ID" value="CAJ1962601.1"/>
    <property type="molecule type" value="Genomic_DNA"/>
</dbReference>
<feature type="compositionally biased region" description="Basic and acidic residues" evidence="7">
    <location>
        <begin position="1"/>
        <end position="13"/>
    </location>
</feature>
<dbReference type="InterPro" id="IPR000595">
    <property type="entry name" value="cNMP-bd_dom"/>
</dbReference>
<evidence type="ECO:0000313" key="10">
    <source>
        <dbReference type="EMBL" id="CAJ1962601.1"/>
    </source>
</evidence>
<evidence type="ECO:0000256" key="6">
    <source>
        <dbReference type="PROSITE-ProRule" id="PRU10141"/>
    </source>
</evidence>
<feature type="compositionally biased region" description="Basic and acidic residues" evidence="7">
    <location>
        <begin position="187"/>
        <end position="200"/>
    </location>
</feature>
<evidence type="ECO:0000313" key="11">
    <source>
        <dbReference type="Proteomes" id="UP001295423"/>
    </source>
</evidence>
<keyword evidence="2" id="KW-0808">Transferase</keyword>
<feature type="region of interest" description="Disordered" evidence="7">
    <location>
        <begin position="618"/>
        <end position="643"/>
    </location>
</feature>
<dbReference type="Pfam" id="PF00069">
    <property type="entry name" value="Pkinase"/>
    <property type="match status" value="1"/>
</dbReference>
<dbReference type="Proteomes" id="UP001295423">
    <property type="component" value="Unassembled WGS sequence"/>
</dbReference>
<keyword evidence="11" id="KW-1185">Reference proteome</keyword>
<dbReference type="PROSITE" id="PS00888">
    <property type="entry name" value="CNMP_BINDING_1"/>
    <property type="match status" value="2"/>
</dbReference>
<keyword evidence="3 6" id="KW-0547">Nucleotide-binding</keyword>
<dbReference type="PROSITE" id="PS00889">
    <property type="entry name" value="CNMP_BINDING_2"/>
    <property type="match status" value="1"/>
</dbReference>
<dbReference type="InterPro" id="IPR018490">
    <property type="entry name" value="cNMP-bd_dom_sf"/>
</dbReference>
<reference evidence="10" key="1">
    <citation type="submission" date="2023-08" db="EMBL/GenBank/DDBJ databases">
        <authorList>
            <person name="Audoor S."/>
            <person name="Bilcke G."/>
        </authorList>
    </citation>
    <scope>NUCLEOTIDE SEQUENCE</scope>
</reference>